<feature type="domain" description="AAA" evidence="1">
    <location>
        <begin position="50"/>
        <end position="189"/>
    </location>
</feature>
<comment type="caution">
    <text evidence="2">The sequence shown here is derived from an EMBL/GenBank/DDBJ whole genome shotgun (WGS) entry which is preliminary data.</text>
</comment>
<dbReference type="InterPro" id="IPR041682">
    <property type="entry name" value="AAA_14"/>
</dbReference>
<accession>A0A176RWP0</accession>
<proteinExistence type="predicted"/>
<protein>
    <submittedName>
        <fullName evidence="2">ATPase AAA</fullName>
    </submittedName>
</protein>
<evidence type="ECO:0000313" key="3">
    <source>
        <dbReference type="Proteomes" id="UP000076962"/>
    </source>
</evidence>
<sequence length="356" mass="41423">MNMNKLDPILEKNLRNANPWWQSTALPPIFPFKRWAFAPTLKRLKNGMTPVVALRGPRQVGKSTIAQQIIQQLLMSGVPNNHILHILFEDLPHFTALQQPILDISYWFEQYILGKTFNTVAYEGQKVYLFFDELQNIPHWAPQLKYLVDLNAVRVMITGSSALQIEIGQDSLAGRLSTIEMGTLFLREIAALRGFGDIPSFLPNNGFSQLKQQYFWQELRNFGLQHQKIRQTTFAAFSERGAYPIAHLYAETPWEEMADQLNETIIRRVIQHDSRMGEKHRDEQLLEEVFRLSCRYIGQTPQITLFIDEIKRILNAQIDWQKTLNYLNFLASTLLLRLIEPLELRLKRRTAKLCLC</sequence>
<reference evidence="2 3" key="1">
    <citation type="submission" date="2016-05" db="EMBL/GenBank/DDBJ databases">
        <title>Single-cell genome of chain-forming Candidatus Thiomargarita nelsonii and comparison to other large sulfur-oxidizing bacteria.</title>
        <authorList>
            <person name="Winkel M."/>
            <person name="Salman V."/>
            <person name="Woyke T."/>
            <person name="Schulz-Vogt H."/>
            <person name="Richter M."/>
            <person name="Flood B."/>
            <person name="Bailey J."/>
            <person name="Amann R."/>
            <person name="Mussmann M."/>
        </authorList>
    </citation>
    <scope>NUCLEOTIDE SEQUENCE [LARGE SCALE GENOMIC DNA]</scope>
    <source>
        <strain evidence="2 3">THI036</strain>
    </source>
</reference>
<dbReference type="AlphaFoldDB" id="A0A176RWP0"/>
<dbReference type="PANTHER" id="PTHR43566">
    <property type="entry name" value="CONSERVED PROTEIN"/>
    <property type="match status" value="1"/>
</dbReference>
<dbReference type="EMBL" id="LUTY01002533">
    <property type="protein sequence ID" value="OAD20154.1"/>
    <property type="molecule type" value="Genomic_DNA"/>
</dbReference>
<evidence type="ECO:0000259" key="1">
    <source>
        <dbReference type="Pfam" id="PF13173"/>
    </source>
</evidence>
<dbReference type="SUPFAM" id="SSF52540">
    <property type="entry name" value="P-loop containing nucleoside triphosphate hydrolases"/>
    <property type="match status" value="1"/>
</dbReference>
<dbReference type="PANTHER" id="PTHR43566:SF1">
    <property type="entry name" value="AAA+ ATPASE DOMAIN-CONTAINING PROTEIN"/>
    <property type="match status" value="1"/>
</dbReference>
<organism evidence="2 3">
    <name type="scientific">Candidatus Thiomargarita nelsonii</name>
    <dbReference type="NCBI Taxonomy" id="1003181"/>
    <lineage>
        <taxon>Bacteria</taxon>
        <taxon>Pseudomonadati</taxon>
        <taxon>Pseudomonadota</taxon>
        <taxon>Gammaproteobacteria</taxon>
        <taxon>Thiotrichales</taxon>
        <taxon>Thiotrichaceae</taxon>
        <taxon>Thiomargarita</taxon>
    </lineage>
</organism>
<evidence type="ECO:0000313" key="2">
    <source>
        <dbReference type="EMBL" id="OAD20154.1"/>
    </source>
</evidence>
<dbReference type="Proteomes" id="UP000076962">
    <property type="component" value="Unassembled WGS sequence"/>
</dbReference>
<dbReference type="InterPro" id="IPR027417">
    <property type="entry name" value="P-loop_NTPase"/>
</dbReference>
<keyword evidence="3" id="KW-1185">Reference proteome</keyword>
<dbReference type="Pfam" id="PF13173">
    <property type="entry name" value="AAA_14"/>
    <property type="match status" value="1"/>
</dbReference>
<gene>
    <name evidence="2" type="ORF">THIOM_004163</name>
</gene>
<name>A0A176RWP0_9GAMM</name>
<feature type="non-terminal residue" evidence="2">
    <location>
        <position position="356"/>
    </location>
</feature>